<dbReference type="OrthoDB" id="597270at2"/>
<feature type="domain" description="Glycosyltransferase 2-like" evidence="2">
    <location>
        <begin position="12"/>
        <end position="150"/>
    </location>
</feature>
<evidence type="ECO:0000256" key="1">
    <source>
        <dbReference type="ARBA" id="ARBA00022679"/>
    </source>
</evidence>
<dbReference type="InterPro" id="IPR029044">
    <property type="entry name" value="Nucleotide-diphossugar_trans"/>
</dbReference>
<dbReference type="Gene3D" id="3.90.550.10">
    <property type="entry name" value="Spore Coat Polysaccharide Biosynthesis Protein SpsA, Chain A"/>
    <property type="match status" value="1"/>
</dbReference>
<evidence type="ECO:0000313" key="5">
    <source>
        <dbReference type="Proteomes" id="UP000321367"/>
    </source>
</evidence>
<organism evidence="4 5">
    <name type="scientific">Gillisia hiemivivida</name>
    <dbReference type="NCBI Taxonomy" id="291190"/>
    <lineage>
        <taxon>Bacteria</taxon>
        <taxon>Pseudomonadati</taxon>
        <taxon>Bacteroidota</taxon>
        <taxon>Flavobacteriia</taxon>
        <taxon>Flavobacteriales</taxon>
        <taxon>Flavobacteriaceae</taxon>
        <taxon>Gillisia</taxon>
    </lineage>
</organism>
<name>A0A5C6ZTK3_9FLAO</name>
<dbReference type="InterPro" id="IPR027791">
    <property type="entry name" value="Galactosyl_T_C"/>
</dbReference>
<dbReference type="GO" id="GO:0016740">
    <property type="term" value="F:transferase activity"/>
    <property type="evidence" value="ECO:0007669"/>
    <property type="project" value="UniProtKB-KW"/>
</dbReference>
<dbReference type="EMBL" id="VORY01000007">
    <property type="protein sequence ID" value="TXD93888.1"/>
    <property type="molecule type" value="Genomic_DNA"/>
</dbReference>
<dbReference type="AlphaFoldDB" id="A0A5C6ZTK3"/>
<keyword evidence="1 4" id="KW-0808">Transferase</keyword>
<gene>
    <name evidence="4" type="ORF">ES724_08150</name>
</gene>
<dbReference type="PANTHER" id="PTHR43685">
    <property type="entry name" value="GLYCOSYLTRANSFERASE"/>
    <property type="match status" value="1"/>
</dbReference>
<evidence type="ECO:0000259" key="3">
    <source>
        <dbReference type="Pfam" id="PF02709"/>
    </source>
</evidence>
<protein>
    <submittedName>
        <fullName evidence="4">Glycosyltransferase family 2 protein</fullName>
    </submittedName>
</protein>
<comment type="caution">
    <text evidence="4">The sequence shown here is derived from an EMBL/GenBank/DDBJ whole genome shotgun (WGS) entry which is preliminary data.</text>
</comment>
<dbReference type="InterPro" id="IPR001173">
    <property type="entry name" value="Glyco_trans_2-like"/>
</dbReference>
<dbReference type="Pfam" id="PF00535">
    <property type="entry name" value="Glycos_transf_2"/>
    <property type="match status" value="1"/>
</dbReference>
<feature type="domain" description="Galactosyltransferase C-terminal" evidence="3">
    <location>
        <begin position="153"/>
        <end position="197"/>
    </location>
</feature>
<dbReference type="SUPFAM" id="SSF53448">
    <property type="entry name" value="Nucleotide-diphospho-sugar transferases"/>
    <property type="match status" value="1"/>
</dbReference>
<dbReference type="Proteomes" id="UP000321367">
    <property type="component" value="Unassembled WGS sequence"/>
</dbReference>
<accession>A0A5C6ZTK3</accession>
<proteinExistence type="predicted"/>
<dbReference type="PANTHER" id="PTHR43685:SF2">
    <property type="entry name" value="GLYCOSYLTRANSFERASE 2-LIKE DOMAIN-CONTAINING PROTEIN"/>
    <property type="match status" value="1"/>
</dbReference>
<dbReference type="InterPro" id="IPR050834">
    <property type="entry name" value="Glycosyltransf_2"/>
</dbReference>
<keyword evidence="5" id="KW-1185">Reference proteome</keyword>
<dbReference type="RefSeq" id="WP_146931959.1">
    <property type="nucleotide sequence ID" value="NZ_CBCSHZ010000006.1"/>
</dbReference>
<evidence type="ECO:0000313" key="4">
    <source>
        <dbReference type="EMBL" id="TXD93888.1"/>
    </source>
</evidence>
<reference evidence="4 5" key="1">
    <citation type="submission" date="2019-08" db="EMBL/GenBank/DDBJ databases">
        <title>Genome sequence of Gillisia hiemivivida IC154 (type strain).</title>
        <authorList>
            <person name="Bowman J.P."/>
        </authorList>
    </citation>
    <scope>NUCLEOTIDE SEQUENCE [LARGE SCALE GENOMIC DNA]</scope>
    <source>
        <strain evidence="4 5">IC154</strain>
    </source>
</reference>
<dbReference type="CDD" id="cd00761">
    <property type="entry name" value="Glyco_tranf_GTA_type"/>
    <property type="match status" value="1"/>
</dbReference>
<evidence type="ECO:0000259" key="2">
    <source>
        <dbReference type="Pfam" id="PF00535"/>
    </source>
</evidence>
<dbReference type="Pfam" id="PF02709">
    <property type="entry name" value="Glyco_transf_7C"/>
    <property type="match status" value="1"/>
</dbReference>
<sequence>MDIFAKNKPLISIIIPCYNDAKYIEESVQSALNQTYSNKEVIVVDDGSNLKTKKVLDNLENKVQKLITQKNKGVSVARNVGIEACSGEYVLVLDSDDYFEPSFCEKALQIFEKESDVKIVTCYSKWFNARTHITYKPKGGNIKDILISNVAMGSSMLRKQDWQIVEGYDEKMTRGYEDWEFYMRLLKSGGKAEVIPEILFNYRNKENSRNKKANLAKYDILGYIYKKHAVVFKDHFDLFISEWLESIRKSEAFKQQVMDSLDYKLGNKLLKPFRFFGLLKKANSKK</sequence>